<sequence>MGRPGSHASLPSASFYAPLLRKNPPLTHQSPSPHLQISRRTKPSNRRGAGSRSAGGREGGRGMEPAERIGSGKALGKRPRSRVLPRTASMVTVPSAAKQGRQERGAGVPSSSSLPAGGAGMGHGGGAAAPRGFFSGGYLPGAETTAAFLKACGLCNRRLGPGHDTFIYRGEVAFCSQECREQQIQYDERMEHTCSLTSIKEAPSVSGASGSDQSGSGGDTVAAA</sequence>
<gene>
    <name evidence="8" type="ORF">PAHAL_1G398500</name>
</gene>
<dbReference type="GO" id="GO:0046872">
    <property type="term" value="F:metal ion binding"/>
    <property type="evidence" value="ECO:0007669"/>
    <property type="project" value="UniProtKB-KW"/>
</dbReference>
<comment type="similarity">
    <text evidence="2">Belongs to the FLZ family.</text>
</comment>
<evidence type="ECO:0000256" key="2">
    <source>
        <dbReference type="ARBA" id="ARBA00009374"/>
    </source>
</evidence>
<dbReference type="PANTHER" id="PTHR33059">
    <property type="entry name" value="FCS-LIKE ZINC FINGER 5"/>
    <property type="match status" value="1"/>
</dbReference>
<dbReference type="Pfam" id="PF04570">
    <property type="entry name" value="zf-FLZ"/>
    <property type="match status" value="1"/>
</dbReference>
<reference evidence="8" key="1">
    <citation type="submission" date="2018-04" db="EMBL/GenBank/DDBJ databases">
        <title>WGS assembly of Panicum hallii.</title>
        <authorList>
            <person name="Lovell J."/>
            <person name="Jenkins J."/>
            <person name="Lowry D."/>
            <person name="Mamidi S."/>
            <person name="Sreedasyam A."/>
            <person name="Weng X."/>
            <person name="Barry K."/>
            <person name="Bonette J."/>
            <person name="Campitelli B."/>
            <person name="Daum C."/>
            <person name="Gordon S."/>
            <person name="Gould B."/>
            <person name="Lipzen A."/>
            <person name="Macqueen A."/>
            <person name="Palacio-Mejia J."/>
            <person name="Plott C."/>
            <person name="Shakirov E."/>
            <person name="Shu S."/>
            <person name="Yoshinaga Y."/>
            <person name="Zane M."/>
            <person name="Rokhsar D."/>
            <person name="Grimwood J."/>
            <person name="Schmutz J."/>
            <person name="Juenger T."/>
        </authorList>
    </citation>
    <scope>NUCLEOTIDE SEQUENCE [LARGE SCALE GENOMIC DNA]</scope>
    <source>
        <strain evidence="8">FIL2</strain>
    </source>
</reference>
<evidence type="ECO:0000256" key="6">
    <source>
        <dbReference type="SAM" id="MobiDB-lite"/>
    </source>
</evidence>
<keyword evidence="4" id="KW-0479">Metal-binding</keyword>
<proteinExistence type="inferred from homology"/>
<evidence type="ECO:0000256" key="3">
    <source>
        <dbReference type="ARBA" id="ARBA00022490"/>
    </source>
</evidence>
<dbReference type="PROSITE" id="PS51795">
    <property type="entry name" value="ZF_FLZ"/>
    <property type="match status" value="1"/>
</dbReference>
<accession>A0A2S3GTB0</accession>
<dbReference type="InterPro" id="IPR007650">
    <property type="entry name" value="Zf-FLZ_dom"/>
</dbReference>
<protein>
    <recommendedName>
        <fullName evidence="7">FLZ-type domain-containing protein</fullName>
    </recommendedName>
</protein>
<evidence type="ECO:0000259" key="7">
    <source>
        <dbReference type="PROSITE" id="PS51795"/>
    </source>
</evidence>
<feature type="region of interest" description="Disordered" evidence="6">
    <location>
        <begin position="201"/>
        <end position="224"/>
    </location>
</feature>
<name>A0A2S3GTB0_9POAL</name>
<dbReference type="Gramene" id="PAN08258">
    <property type="protein sequence ID" value="PAN08258"/>
    <property type="gene ID" value="PAHAL_1G398500"/>
</dbReference>
<evidence type="ECO:0000256" key="1">
    <source>
        <dbReference type="ARBA" id="ARBA00004496"/>
    </source>
</evidence>
<feature type="compositionally biased region" description="Polar residues" evidence="6">
    <location>
        <begin position="26"/>
        <end position="35"/>
    </location>
</feature>
<feature type="region of interest" description="Disordered" evidence="6">
    <location>
        <begin position="1"/>
        <end position="124"/>
    </location>
</feature>
<dbReference type="EMBL" id="CM008046">
    <property type="protein sequence ID" value="PAN08258.1"/>
    <property type="molecule type" value="Genomic_DNA"/>
</dbReference>
<dbReference type="Proteomes" id="UP000243499">
    <property type="component" value="Chromosome 1"/>
</dbReference>
<comment type="subcellular location">
    <subcellularLocation>
        <location evidence="1">Cytoplasm</location>
    </subcellularLocation>
</comment>
<dbReference type="PANTHER" id="PTHR33059:SF104">
    <property type="entry name" value="OS02G0751300 PROTEIN"/>
    <property type="match status" value="1"/>
</dbReference>
<dbReference type="GO" id="GO:0005737">
    <property type="term" value="C:cytoplasm"/>
    <property type="evidence" value="ECO:0007669"/>
    <property type="project" value="UniProtKB-SubCell"/>
</dbReference>
<feature type="zinc finger region" description="FLZ-type" evidence="5">
    <location>
        <begin position="147"/>
        <end position="191"/>
    </location>
</feature>
<evidence type="ECO:0000256" key="4">
    <source>
        <dbReference type="ARBA" id="ARBA00022723"/>
    </source>
</evidence>
<feature type="compositionally biased region" description="Low complexity" evidence="6">
    <location>
        <begin position="204"/>
        <end position="214"/>
    </location>
</feature>
<evidence type="ECO:0000313" key="8">
    <source>
        <dbReference type="EMBL" id="PAN08258.1"/>
    </source>
</evidence>
<evidence type="ECO:0000256" key="5">
    <source>
        <dbReference type="PROSITE-ProRule" id="PRU01131"/>
    </source>
</evidence>
<keyword evidence="3" id="KW-0963">Cytoplasm</keyword>
<feature type="compositionally biased region" description="Basic and acidic residues" evidence="6">
    <location>
        <begin position="58"/>
        <end position="67"/>
    </location>
</feature>
<dbReference type="AlphaFoldDB" id="A0A2S3GTB0"/>
<feature type="compositionally biased region" description="Low complexity" evidence="6">
    <location>
        <begin position="105"/>
        <end position="116"/>
    </location>
</feature>
<organism evidence="8">
    <name type="scientific">Panicum hallii</name>
    <dbReference type="NCBI Taxonomy" id="206008"/>
    <lineage>
        <taxon>Eukaryota</taxon>
        <taxon>Viridiplantae</taxon>
        <taxon>Streptophyta</taxon>
        <taxon>Embryophyta</taxon>
        <taxon>Tracheophyta</taxon>
        <taxon>Spermatophyta</taxon>
        <taxon>Magnoliopsida</taxon>
        <taxon>Liliopsida</taxon>
        <taxon>Poales</taxon>
        <taxon>Poaceae</taxon>
        <taxon>PACMAD clade</taxon>
        <taxon>Panicoideae</taxon>
        <taxon>Panicodae</taxon>
        <taxon>Paniceae</taxon>
        <taxon>Panicinae</taxon>
        <taxon>Panicum</taxon>
        <taxon>Panicum sect. Panicum</taxon>
    </lineage>
</organism>
<feature type="domain" description="FLZ-type" evidence="7">
    <location>
        <begin position="147"/>
        <end position="191"/>
    </location>
</feature>